<reference evidence="2 3" key="1">
    <citation type="journal article" date="2018" name="Front. Microbiol.">
        <title>Genomic and genetic insights into a cosmopolitan fungus, Paecilomyces variotii (Eurotiales).</title>
        <authorList>
            <person name="Urquhart A.S."/>
            <person name="Mondo S.J."/>
            <person name="Makela M.R."/>
            <person name="Hane J.K."/>
            <person name="Wiebenga A."/>
            <person name="He G."/>
            <person name="Mihaltcheva S."/>
            <person name="Pangilinan J."/>
            <person name="Lipzen A."/>
            <person name="Barry K."/>
            <person name="de Vries R.P."/>
            <person name="Grigoriev I.V."/>
            <person name="Idnurm A."/>
        </authorList>
    </citation>
    <scope>NUCLEOTIDE SEQUENCE [LARGE SCALE GENOMIC DNA]</scope>
    <source>
        <strain evidence="2 3">CBS 101075</strain>
    </source>
</reference>
<proteinExistence type="predicted"/>
<gene>
    <name evidence="2" type="ORF">C8Q69DRAFT_458709</name>
</gene>
<dbReference type="VEuPathDB" id="FungiDB:C8Q69DRAFT_458709"/>
<feature type="compositionally biased region" description="Polar residues" evidence="1">
    <location>
        <begin position="1"/>
        <end position="14"/>
    </location>
</feature>
<dbReference type="PANTHER" id="PTHR39697">
    <property type="entry name" value="RICIN B LECTIN DOMAIN-CONTAINING PROTEIN-RELATED"/>
    <property type="match status" value="1"/>
</dbReference>
<name>A0A443I2X2_BYSSP</name>
<dbReference type="GeneID" id="39599290"/>
<evidence type="ECO:0000313" key="3">
    <source>
        <dbReference type="Proteomes" id="UP000283841"/>
    </source>
</evidence>
<accession>A0A443I2X2</accession>
<evidence type="ECO:0000313" key="2">
    <source>
        <dbReference type="EMBL" id="RWQ98361.1"/>
    </source>
</evidence>
<dbReference type="PANTHER" id="PTHR39697:SF2">
    <property type="entry name" value="CYANOVIRIN-N DOMAIN-CONTAINING PROTEIN"/>
    <property type="match status" value="1"/>
</dbReference>
<dbReference type="Proteomes" id="UP000283841">
    <property type="component" value="Unassembled WGS sequence"/>
</dbReference>
<dbReference type="EMBL" id="RCNU01000002">
    <property type="protein sequence ID" value="RWQ98361.1"/>
    <property type="molecule type" value="Genomic_DNA"/>
</dbReference>
<sequence length="193" mass="22038">MQKIDSMSLTTSDGQECDTPHTSIPEEYSDSELPSYPSLSRMRFGTCPWKGGTYIIRELETELVITLKEGVLRLCPEEKGHKGSSYSHGRGSHWKCVENEGMWLGFYNSVSGTYIRHNNKKTNWRFDAKGQCHDTWERFCAREHPDGGHILLVKHNDDFRPMMAGGEDDRELVVGSEGEDATRWEFVEVESDS</sequence>
<organism evidence="2 3">
    <name type="scientific">Byssochlamys spectabilis</name>
    <name type="common">Paecilomyces variotii</name>
    <dbReference type="NCBI Taxonomy" id="264951"/>
    <lineage>
        <taxon>Eukaryota</taxon>
        <taxon>Fungi</taxon>
        <taxon>Dikarya</taxon>
        <taxon>Ascomycota</taxon>
        <taxon>Pezizomycotina</taxon>
        <taxon>Eurotiomycetes</taxon>
        <taxon>Eurotiomycetidae</taxon>
        <taxon>Eurotiales</taxon>
        <taxon>Thermoascaceae</taxon>
        <taxon>Paecilomyces</taxon>
    </lineage>
</organism>
<evidence type="ECO:0000256" key="1">
    <source>
        <dbReference type="SAM" id="MobiDB-lite"/>
    </source>
</evidence>
<feature type="region of interest" description="Disordered" evidence="1">
    <location>
        <begin position="1"/>
        <end position="33"/>
    </location>
</feature>
<dbReference type="AlphaFoldDB" id="A0A443I2X2"/>
<protein>
    <submittedName>
        <fullName evidence="2">Uncharacterized protein</fullName>
    </submittedName>
</protein>
<comment type="caution">
    <text evidence="2">The sequence shown here is derived from an EMBL/GenBank/DDBJ whole genome shotgun (WGS) entry which is preliminary data.</text>
</comment>
<dbReference type="RefSeq" id="XP_028488006.1">
    <property type="nucleotide sequence ID" value="XM_028630013.1"/>
</dbReference>
<keyword evidence="3" id="KW-1185">Reference proteome</keyword>